<dbReference type="STRING" id="1123755.SAMN05444714_2656"/>
<dbReference type="InterPro" id="IPR003646">
    <property type="entry name" value="SH3-like_bac-type"/>
</dbReference>
<dbReference type="EMBL" id="FOZM01000002">
    <property type="protein sequence ID" value="SFS20501.1"/>
    <property type="molecule type" value="Genomic_DNA"/>
</dbReference>
<gene>
    <name evidence="2" type="ORF">SAMN05444714_2656</name>
</gene>
<dbReference type="Pfam" id="PF08239">
    <property type="entry name" value="SH3_3"/>
    <property type="match status" value="1"/>
</dbReference>
<name>A0A1I6MY12_9RHOB</name>
<sequence length="189" mass="20424">MGYSLTFWSLVIFGLMFQLSGGADFEPRERVTYTEAPWAPLEISERNLVRRASVDAPTETTPVAAGFQILPTDYVYVPAIPSAPVAAERETASNVILASVPVEETTTSSNIRMKAVRPAANEALQDLVQVSGNGVNMRTGPSTAYAVIDTLPLGQEAIRLSTEDGWSQIRVIETGEIGWMSSRFIASNG</sequence>
<feature type="domain" description="SH3b" evidence="1">
    <location>
        <begin position="125"/>
        <end position="189"/>
    </location>
</feature>
<dbReference type="Proteomes" id="UP000198926">
    <property type="component" value="Unassembled WGS sequence"/>
</dbReference>
<proteinExistence type="predicted"/>
<dbReference type="PROSITE" id="PS51781">
    <property type="entry name" value="SH3B"/>
    <property type="match status" value="1"/>
</dbReference>
<accession>A0A1I6MY12</accession>
<dbReference type="Gene3D" id="2.30.30.40">
    <property type="entry name" value="SH3 Domains"/>
    <property type="match status" value="1"/>
</dbReference>
<evidence type="ECO:0000313" key="3">
    <source>
        <dbReference type="Proteomes" id="UP000198926"/>
    </source>
</evidence>
<evidence type="ECO:0000313" key="2">
    <source>
        <dbReference type="EMBL" id="SFS20501.1"/>
    </source>
</evidence>
<protein>
    <submittedName>
        <fullName evidence="2">SH3 domain-containing protein</fullName>
    </submittedName>
</protein>
<reference evidence="2 3" key="1">
    <citation type="submission" date="2016-10" db="EMBL/GenBank/DDBJ databases">
        <authorList>
            <person name="de Groot N.N."/>
        </authorList>
    </citation>
    <scope>NUCLEOTIDE SEQUENCE [LARGE SCALE GENOMIC DNA]</scope>
    <source>
        <strain evidence="2 3">DSM 29433</strain>
    </source>
</reference>
<organism evidence="2 3">
    <name type="scientific">Yoonia litorea</name>
    <dbReference type="NCBI Taxonomy" id="1123755"/>
    <lineage>
        <taxon>Bacteria</taxon>
        <taxon>Pseudomonadati</taxon>
        <taxon>Pseudomonadota</taxon>
        <taxon>Alphaproteobacteria</taxon>
        <taxon>Rhodobacterales</taxon>
        <taxon>Paracoccaceae</taxon>
        <taxon>Yoonia</taxon>
    </lineage>
</organism>
<evidence type="ECO:0000259" key="1">
    <source>
        <dbReference type="PROSITE" id="PS51781"/>
    </source>
</evidence>
<keyword evidence="3" id="KW-1185">Reference proteome</keyword>
<dbReference type="OrthoDB" id="7433551at2"/>
<dbReference type="SMART" id="SM00287">
    <property type="entry name" value="SH3b"/>
    <property type="match status" value="1"/>
</dbReference>
<dbReference type="AlphaFoldDB" id="A0A1I6MY12"/>